<protein>
    <submittedName>
        <fullName evidence="7">Amino acid/polyamine transporter I</fullName>
    </submittedName>
</protein>
<evidence type="ECO:0000256" key="1">
    <source>
        <dbReference type="ARBA" id="ARBA00004141"/>
    </source>
</evidence>
<evidence type="ECO:0000313" key="8">
    <source>
        <dbReference type="Proteomes" id="UP001218218"/>
    </source>
</evidence>
<evidence type="ECO:0000256" key="2">
    <source>
        <dbReference type="ARBA" id="ARBA00022448"/>
    </source>
</evidence>
<keyword evidence="8" id="KW-1185">Reference proteome</keyword>
<sequence>ELFGFSFSLNAAAPAVAATLYYSIPYGGSSAMVWGWAVASLFIMIIAMAMAELGSAAPTSGGIYYWTYKYSSPRYRNILCWIVGYINTITYISGVAGVAFASASAIMAAATIGSDGRFIPTIYQTYGVFIGILVTCAVFASCATRALARAQKCIIAINIILILVILIGMPAATPTEFKNTAKYAFGHFENLTPWPNGYAFILSFLAPLWAVGGFDSGVHISEESLNANIAVPWAMVNAMGVDCTIGFAFQIALAFCMGTDTTHILSSPVQQPLSTILLNSFGKKGFLALWTWFEVAYLRYGLISISHSQVVASSRQIFAFSRDGALIFSPFLYNINPTTGTPVRGVLFTAICAALLGLVTFAGPAATGAIFSLGVVGQYTANSVPIAARVFGGQPFVPGPFSLGAFSIPIALTAVVWMLFMTVVLMFPSAPDPTAMTMNYTSVVFGGVLLLSVGYYYLPTYGGVHWFRGPIANVDSREAAGEKDVYEG</sequence>
<dbReference type="EMBL" id="JARIHO010000118">
    <property type="protein sequence ID" value="KAJ7302258.1"/>
    <property type="molecule type" value="Genomic_DNA"/>
</dbReference>
<dbReference type="Proteomes" id="UP001218218">
    <property type="component" value="Unassembled WGS sequence"/>
</dbReference>
<dbReference type="Pfam" id="PF13520">
    <property type="entry name" value="AA_permease_2"/>
    <property type="match status" value="1"/>
</dbReference>
<dbReference type="PANTHER" id="PTHR45649">
    <property type="entry name" value="AMINO-ACID PERMEASE BAT1"/>
    <property type="match status" value="1"/>
</dbReference>
<gene>
    <name evidence="7" type="ORF">DFH08DRAFT_989634</name>
</gene>
<dbReference type="Gene3D" id="1.20.1740.10">
    <property type="entry name" value="Amino acid/polyamine transporter I"/>
    <property type="match status" value="1"/>
</dbReference>
<dbReference type="PIRSF" id="PIRSF006060">
    <property type="entry name" value="AA_transporter"/>
    <property type="match status" value="1"/>
</dbReference>
<proteinExistence type="predicted"/>
<feature type="transmembrane region" description="Helical" evidence="6">
    <location>
        <begin position="122"/>
        <end position="142"/>
    </location>
</feature>
<feature type="transmembrane region" description="Helical" evidence="6">
    <location>
        <begin position="346"/>
        <end position="371"/>
    </location>
</feature>
<accession>A0AAD6YZA1</accession>
<feature type="transmembrane region" description="Helical" evidence="6">
    <location>
        <begin position="439"/>
        <end position="458"/>
    </location>
</feature>
<feature type="transmembrane region" description="Helical" evidence="6">
    <location>
        <begin position="154"/>
        <end position="173"/>
    </location>
</feature>
<feature type="transmembrane region" description="Helical" evidence="6">
    <location>
        <begin position="193"/>
        <end position="211"/>
    </location>
</feature>
<dbReference type="PANTHER" id="PTHR45649:SF6">
    <property type="entry name" value="GABA-SPECIFIC PERMEASE"/>
    <property type="match status" value="1"/>
</dbReference>
<keyword evidence="4 6" id="KW-1133">Transmembrane helix</keyword>
<comment type="caution">
    <text evidence="7">The sequence shown here is derived from an EMBL/GenBank/DDBJ whole genome shotgun (WGS) entry which is preliminary data.</text>
</comment>
<feature type="non-terminal residue" evidence="7">
    <location>
        <position position="488"/>
    </location>
</feature>
<evidence type="ECO:0000256" key="4">
    <source>
        <dbReference type="ARBA" id="ARBA00022989"/>
    </source>
</evidence>
<dbReference type="GO" id="GO:0022857">
    <property type="term" value="F:transmembrane transporter activity"/>
    <property type="evidence" value="ECO:0007669"/>
    <property type="project" value="InterPro"/>
</dbReference>
<evidence type="ECO:0000256" key="6">
    <source>
        <dbReference type="SAM" id="Phobius"/>
    </source>
</evidence>
<comment type="subcellular location">
    <subcellularLocation>
        <location evidence="1">Membrane</location>
        <topology evidence="1">Multi-pass membrane protein</topology>
    </subcellularLocation>
</comment>
<keyword evidence="2" id="KW-0813">Transport</keyword>
<dbReference type="AlphaFoldDB" id="A0AAD6YZA1"/>
<feature type="transmembrane region" description="Helical" evidence="6">
    <location>
        <begin position="406"/>
        <end position="427"/>
    </location>
</feature>
<feature type="transmembrane region" description="Helical" evidence="6">
    <location>
        <begin position="78"/>
        <end position="110"/>
    </location>
</feature>
<dbReference type="GO" id="GO:0016020">
    <property type="term" value="C:membrane"/>
    <property type="evidence" value="ECO:0007669"/>
    <property type="project" value="UniProtKB-SubCell"/>
</dbReference>
<evidence type="ECO:0000256" key="5">
    <source>
        <dbReference type="ARBA" id="ARBA00023136"/>
    </source>
</evidence>
<keyword evidence="5 6" id="KW-0472">Membrane</keyword>
<evidence type="ECO:0000256" key="3">
    <source>
        <dbReference type="ARBA" id="ARBA00022692"/>
    </source>
</evidence>
<reference evidence="7" key="1">
    <citation type="submission" date="2023-03" db="EMBL/GenBank/DDBJ databases">
        <title>Massive genome expansion in bonnet fungi (Mycena s.s.) driven by repeated elements and novel gene families across ecological guilds.</title>
        <authorList>
            <consortium name="Lawrence Berkeley National Laboratory"/>
            <person name="Harder C.B."/>
            <person name="Miyauchi S."/>
            <person name="Viragh M."/>
            <person name="Kuo A."/>
            <person name="Thoen E."/>
            <person name="Andreopoulos B."/>
            <person name="Lu D."/>
            <person name="Skrede I."/>
            <person name="Drula E."/>
            <person name="Henrissat B."/>
            <person name="Morin E."/>
            <person name="Kohler A."/>
            <person name="Barry K."/>
            <person name="LaButti K."/>
            <person name="Morin E."/>
            <person name="Salamov A."/>
            <person name="Lipzen A."/>
            <person name="Mereny Z."/>
            <person name="Hegedus B."/>
            <person name="Baldrian P."/>
            <person name="Stursova M."/>
            <person name="Weitz H."/>
            <person name="Taylor A."/>
            <person name="Grigoriev I.V."/>
            <person name="Nagy L.G."/>
            <person name="Martin F."/>
            <person name="Kauserud H."/>
        </authorList>
    </citation>
    <scope>NUCLEOTIDE SEQUENCE</scope>
    <source>
        <strain evidence="7">CBHHK002</strain>
    </source>
</reference>
<evidence type="ECO:0000313" key="7">
    <source>
        <dbReference type="EMBL" id="KAJ7302258.1"/>
    </source>
</evidence>
<keyword evidence="3 6" id="KW-0812">Transmembrane</keyword>
<feature type="transmembrane region" description="Helical" evidence="6">
    <location>
        <begin position="33"/>
        <end position="66"/>
    </location>
</feature>
<name>A0AAD6YZA1_9AGAR</name>
<organism evidence="7 8">
    <name type="scientific">Mycena albidolilacea</name>
    <dbReference type="NCBI Taxonomy" id="1033008"/>
    <lineage>
        <taxon>Eukaryota</taxon>
        <taxon>Fungi</taxon>
        <taxon>Dikarya</taxon>
        <taxon>Basidiomycota</taxon>
        <taxon>Agaricomycotina</taxon>
        <taxon>Agaricomycetes</taxon>
        <taxon>Agaricomycetidae</taxon>
        <taxon>Agaricales</taxon>
        <taxon>Marasmiineae</taxon>
        <taxon>Mycenaceae</taxon>
        <taxon>Mycena</taxon>
    </lineage>
</organism>
<dbReference type="InterPro" id="IPR002293">
    <property type="entry name" value="AA/rel_permease1"/>
</dbReference>